<feature type="chain" id="PRO_5032935636" evidence="1">
    <location>
        <begin position="21"/>
        <end position="259"/>
    </location>
</feature>
<dbReference type="SUPFAM" id="SSF49777">
    <property type="entry name" value="PEBP-like"/>
    <property type="match status" value="1"/>
</dbReference>
<keyword evidence="1" id="KW-0732">Signal</keyword>
<dbReference type="InterPro" id="IPR035810">
    <property type="entry name" value="PEBP_euk"/>
</dbReference>
<dbReference type="Proteomes" id="UP000663889">
    <property type="component" value="Unassembled WGS sequence"/>
</dbReference>
<organism evidence="2 3">
    <name type="scientific">Rotaria sordida</name>
    <dbReference type="NCBI Taxonomy" id="392033"/>
    <lineage>
        <taxon>Eukaryota</taxon>
        <taxon>Metazoa</taxon>
        <taxon>Spiralia</taxon>
        <taxon>Gnathifera</taxon>
        <taxon>Rotifera</taxon>
        <taxon>Eurotatoria</taxon>
        <taxon>Bdelloidea</taxon>
        <taxon>Philodinida</taxon>
        <taxon>Philodinidae</taxon>
        <taxon>Rotaria</taxon>
    </lineage>
</organism>
<dbReference type="AlphaFoldDB" id="A0A814RYJ9"/>
<gene>
    <name evidence="2" type="ORF">SEV965_LOCUS17837</name>
</gene>
<feature type="signal peptide" evidence="1">
    <location>
        <begin position="1"/>
        <end position="20"/>
    </location>
</feature>
<protein>
    <submittedName>
        <fullName evidence="2">Uncharacterized protein</fullName>
    </submittedName>
</protein>
<accession>A0A814RYJ9</accession>
<dbReference type="CDD" id="cd00866">
    <property type="entry name" value="PEBP_euk"/>
    <property type="match status" value="1"/>
</dbReference>
<dbReference type="InterPro" id="IPR036610">
    <property type="entry name" value="PEBP-like_sf"/>
</dbReference>
<dbReference type="PANTHER" id="PTHR11362:SF82">
    <property type="entry name" value="PHOSPHATIDYLETHANOLAMINE-BINDING PROTEIN 4"/>
    <property type="match status" value="1"/>
</dbReference>
<evidence type="ECO:0000256" key="1">
    <source>
        <dbReference type="SAM" id="SignalP"/>
    </source>
</evidence>
<name>A0A814RYJ9_9BILA</name>
<comment type="caution">
    <text evidence="2">The sequence shown here is derived from an EMBL/GenBank/DDBJ whole genome shotgun (WGS) entry which is preliminary data.</text>
</comment>
<evidence type="ECO:0000313" key="3">
    <source>
        <dbReference type="Proteomes" id="UP000663889"/>
    </source>
</evidence>
<dbReference type="Gene3D" id="3.90.280.10">
    <property type="entry name" value="PEBP-like"/>
    <property type="match status" value="1"/>
</dbReference>
<dbReference type="EMBL" id="CAJNOU010001036">
    <property type="protein sequence ID" value="CAF1139142.1"/>
    <property type="molecule type" value="Genomic_DNA"/>
</dbReference>
<dbReference type="PANTHER" id="PTHR11362">
    <property type="entry name" value="PHOSPHATIDYLETHANOLAMINE-BINDING PROTEIN"/>
    <property type="match status" value="1"/>
</dbReference>
<dbReference type="InterPro" id="IPR008914">
    <property type="entry name" value="PEBP"/>
</dbReference>
<reference evidence="2" key="1">
    <citation type="submission" date="2021-02" db="EMBL/GenBank/DDBJ databases">
        <authorList>
            <person name="Nowell W R."/>
        </authorList>
    </citation>
    <scope>NUCLEOTIDE SEQUENCE</scope>
</reference>
<evidence type="ECO:0000313" key="2">
    <source>
        <dbReference type="EMBL" id="CAF1139142.1"/>
    </source>
</evidence>
<sequence>MKFVFGTFVVFILLFSEALGLLSSSCKKWSHACLANVDCCPKMGHRIVCAPSLEICGKKMCCITEVEEQQEKQAAIIRNRPKSKHIYKKKMSNDISSDVQYLIDQINETKNNKNLLEISYGNEKVNGNNHLTKEQTQQQPNIKINKQSQDNTYRTLIMIDPDAPSSDQPITGPFIHWILSNFQGNNGIDGQAICPYMGPGPRSGTGRHRYIFLLYQSTEQVKEEKKFDDIPQRRKFPLAKFVSDNCLQLLDVTFFTVDA</sequence>
<proteinExistence type="predicted"/>
<dbReference type="Pfam" id="PF01161">
    <property type="entry name" value="PBP"/>
    <property type="match status" value="1"/>
</dbReference>